<evidence type="ECO:0000256" key="7">
    <source>
        <dbReference type="ARBA" id="ARBA00023237"/>
    </source>
</evidence>
<evidence type="ECO:0000256" key="1">
    <source>
        <dbReference type="ARBA" id="ARBA00004442"/>
    </source>
</evidence>
<feature type="signal peptide" evidence="8">
    <location>
        <begin position="1"/>
        <end position="18"/>
    </location>
</feature>
<keyword evidence="4" id="KW-1134">Transmembrane beta strand</keyword>
<keyword evidence="6" id="KW-0472">Membrane</keyword>
<dbReference type="GO" id="GO:0009279">
    <property type="term" value="C:cell outer membrane"/>
    <property type="evidence" value="ECO:0007669"/>
    <property type="project" value="UniProtKB-SubCell"/>
</dbReference>
<dbReference type="GO" id="GO:1990281">
    <property type="term" value="C:efflux pump complex"/>
    <property type="evidence" value="ECO:0007669"/>
    <property type="project" value="TreeGrafter"/>
</dbReference>
<evidence type="ECO:0000256" key="8">
    <source>
        <dbReference type="SAM" id="SignalP"/>
    </source>
</evidence>
<dbReference type="GO" id="GO:0015288">
    <property type="term" value="F:porin activity"/>
    <property type="evidence" value="ECO:0007669"/>
    <property type="project" value="TreeGrafter"/>
</dbReference>
<keyword evidence="5" id="KW-0812">Transmembrane</keyword>
<reference evidence="9 10" key="1">
    <citation type="submission" date="2018-07" db="EMBL/GenBank/DDBJ databases">
        <title>Genome analysis of Larkinella rosea.</title>
        <authorList>
            <person name="Zhou Z."/>
            <person name="Wang G."/>
        </authorList>
    </citation>
    <scope>NUCLEOTIDE SEQUENCE [LARGE SCALE GENOMIC DNA]</scope>
    <source>
        <strain evidence="10">zzj9</strain>
    </source>
</reference>
<dbReference type="EMBL" id="QOWE01000001">
    <property type="protein sequence ID" value="RCR71632.1"/>
    <property type="molecule type" value="Genomic_DNA"/>
</dbReference>
<dbReference type="SUPFAM" id="SSF56954">
    <property type="entry name" value="Outer membrane efflux proteins (OEP)"/>
    <property type="match status" value="1"/>
</dbReference>
<accession>A0A368JVZ9</accession>
<keyword evidence="8" id="KW-0732">Signal</keyword>
<dbReference type="OrthoDB" id="9771205at2"/>
<comment type="subcellular location">
    <subcellularLocation>
        <location evidence="1">Cell outer membrane</location>
    </subcellularLocation>
</comment>
<comment type="similarity">
    <text evidence="2">Belongs to the outer membrane factor (OMF) (TC 1.B.17) family.</text>
</comment>
<keyword evidence="7" id="KW-0998">Cell outer membrane</keyword>
<evidence type="ECO:0000313" key="9">
    <source>
        <dbReference type="EMBL" id="RCR71632.1"/>
    </source>
</evidence>
<comment type="caution">
    <text evidence="9">The sequence shown here is derived from an EMBL/GenBank/DDBJ whole genome shotgun (WGS) entry which is preliminary data.</text>
</comment>
<sequence>MRFFLSLLLFFSFFTSWSQPVQPLAPRTRRTSVITQEGETLTLQEAISAALEKSYQVRIFRSQEQIARTDFKTAKASFFPNVTGNLTNNSNLQNLRQEFLDGLRPPQNLYGITNRNTQVGVGVNWTVFNGFGNFITYDRLGEVVKISEVNTRANIEATVADVATGYYDVIRQLQQLVSLRQALDISRDRLELARANYEVGTRSRVDFLSAQVDYNADSSALVTQQQNVRNAKVLLNTLIVRDPATEFAVRDTIIVRTDISLDQLRESLTNNNPLLIAASLNRRVADLNVRLARSQRLPVVNLVGGYNFTAIDNQGGFGVRSARNDALQYGIQASIPIFTGFNQRRLLANAQTNALITEYQESDQRLQLQQALEQTYSQYRNSLILVNLELESFKIANENVEIAFERYRVGNSTAVEFRDVQRNAVAAETRLINAEYNTKIAEIELLRLSSQILQQTK</sequence>
<dbReference type="RefSeq" id="WP_114404165.1">
    <property type="nucleotide sequence ID" value="NZ_QOWE01000001.1"/>
</dbReference>
<protein>
    <submittedName>
        <fullName evidence="9">TolC family protein</fullName>
    </submittedName>
</protein>
<evidence type="ECO:0000256" key="3">
    <source>
        <dbReference type="ARBA" id="ARBA00022448"/>
    </source>
</evidence>
<keyword evidence="10" id="KW-1185">Reference proteome</keyword>
<evidence type="ECO:0000256" key="4">
    <source>
        <dbReference type="ARBA" id="ARBA00022452"/>
    </source>
</evidence>
<dbReference type="PANTHER" id="PTHR30026:SF20">
    <property type="entry name" value="OUTER MEMBRANE PROTEIN TOLC"/>
    <property type="match status" value="1"/>
</dbReference>
<evidence type="ECO:0000256" key="5">
    <source>
        <dbReference type="ARBA" id="ARBA00022692"/>
    </source>
</evidence>
<gene>
    <name evidence="9" type="ORF">DUE52_01550</name>
</gene>
<dbReference type="GO" id="GO:0015562">
    <property type="term" value="F:efflux transmembrane transporter activity"/>
    <property type="evidence" value="ECO:0007669"/>
    <property type="project" value="InterPro"/>
</dbReference>
<dbReference type="Proteomes" id="UP000253383">
    <property type="component" value="Unassembled WGS sequence"/>
</dbReference>
<evidence type="ECO:0000313" key="10">
    <source>
        <dbReference type="Proteomes" id="UP000253383"/>
    </source>
</evidence>
<dbReference type="Pfam" id="PF02321">
    <property type="entry name" value="OEP"/>
    <property type="match status" value="2"/>
</dbReference>
<dbReference type="Gene3D" id="1.20.1600.10">
    <property type="entry name" value="Outer membrane efflux proteins (OEP)"/>
    <property type="match status" value="1"/>
</dbReference>
<feature type="chain" id="PRO_5017034975" evidence="8">
    <location>
        <begin position="19"/>
        <end position="457"/>
    </location>
</feature>
<dbReference type="InterPro" id="IPR003423">
    <property type="entry name" value="OMP_efflux"/>
</dbReference>
<dbReference type="InterPro" id="IPR051906">
    <property type="entry name" value="TolC-like"/>
</dbReference>
<name>A0A368JVZ9_9BACT</name>
<evidence type="ECO:0000256" key="6">
    <source>
        <dbReference type="ARBA" id="ARBA00023136"/>
    </source>
</evidence>
<evidence type="ECO:0000256" key="2">
    <source>
        <dbReference type="ARBA" id="ARBA00007613"/>
    </source>
</evidence>
<organism evidence="9 10">
    <name type="scientific">Larkinella punicea</name>
    <dbReference type="NCBI Taxonomy" id="2315727"/>
    <lineage>
        <taxon>Bacteria</taxon>
        <taxon>Pseudomonadati</taxon>
        <taxon>Bacteroidota</taxon>
        <taxon>Cytophagia</taxon>
        <taxon>Cytophagales</taxon>
        <taxon>Spirosomataceae</taxon>
        <taxon>Larkinella</taxon>
    </lineage>
</organism>
<dbReference type="PANTHER" id="PTHR30026">
    <property type="entry name" value="OUTER MEMBRANE PROTEIN TOLC"/>
    <property type="match status" value="1"/>
</dbReference>
<keyword evidence="3" id="KW-0813">Transport</keyword>
<proteinExistence type="inferred from homology"/>
<dbReference type="AlphaFoldDB" id="A0A368JVZ9"/>